<evidence type="ECO:0000256" key="2">
    <source>
        <dbReference type="ARBA" id="ARBA00022490"/>
    </source>
</evidence>
<reference evidence="11 12" key="2">
    <citation type="journal article" date="2013" name="Genome Announc.">
        <title>Genome Sequence of Growth-Improving Paenibacillus mucilaginosus Strain KNP414.</title>
        <authorList>
            <person name="Lu J.J."/>
            <person name="Wang J.F."/>
            <person name="Hu X.F."/>
        </authorList>
    </citation>
    <scope>NUCLEOTIDE SEQUENCE [LARGE SCALE GENOMIC DNA]</scope>
    <source>
        <strain evidence="11 12">KNP414</strain>
    </source>
</reference>
<dbReference type="InterPro" id="IPR011006">
    <property type="entry name" value="CheY-like_superfamily"/>
</dbReference>
<feature type="domain" description="HTH araC/xylS-type" evidence="9">
    <location>
        <begin position="436"/>
        <end position="534"/>
    </location>
</feature>
<dbReference type="HOGENOM" id="CLU_000445_5_0_9"/>
<evidence type="ECO:0000256" key="1">
    <source>
        <dbReference type="ARBA" id="ARBA00004496"/>
    </source>
</evidence>
<dbReference type="InterPro" id="IPR041522">
    <property type="entry name" value="CdaR_GGDEF"/>
</dbReference>
<dbReference type="PANTHER" id="PTHR42713">
    <property type="entry name" value="HISTIDINE KINASE-RELATED"/>
    <property type="match status" value="1"/>
</dbReference>
<dbReference type="Pfam" id="PF00072">
    <property type="entry name" value="Response_reg"/>
    <property type="match status" value="1"/>
</dbReference>
<dbReference type="PATRIC" id="fig|1036673.3.peg.4525"/>
<evidence type="ECO:0000256" key="8">
    <source>
        <dbReference type="PROSITE-ProRule" id="PRU00169"/>
    </source>
</evidence>
<evidence type="ECO:0000256" key="4">
    <source>
        <dbReference type="ARBA" id="ARBA00023012"/>
    </source>
</evidence>
<keyword evidence="6" id="KW-0238">DNA-binding</keyword>
<dbReference type="KEGG" id="pms:KNP414_04909"/>
<dbReference type="GO" id="GO:0043565">
    <property type="term" value="F:sequence-specific DNA binding"/>
    <property type="evidence" value="ECO:0007669"/>
    <property type="project" value="InterPro"/>
</dbReference>
<comment type="subcellular location">
    <subcellularLocation>
        <location evidence="1">Cytoplasm</location>
    </subcellularLocation>
</comment>
<dbReference type="GO" id="GO:0003700">
    <property type="term" value="F:DNA-binding transcription factor activity"/>
    <property type="evidence" value="ECO:0007669"/>
    <property type="project" value="InterPro"/>
</dbReference>
<protein>
    <submittedName>
        <fullName evidence="11">Two component transcriptional regulator, AraC family</fullName>
    </submittedName>
</protein>
<dbReference type="CDD" id="cd17536">
    <property type="entry name" value="REC_YesN-like"/>
    <property type="match status" value="1"/>
</dbReference>
<dbReference type="SMART" id="SM00342">
    <property type="entry name" value="HTH_ARAC"/>
    <property type="match status" value="1"/>
</dbReference>
<dbReference type="RefSeq" id="WP_013918587.1">
    <property type="nucleotide sequence ID" value="NC_015690.1"/>
</dbReference>
<evidence type="ECO:0000259" key="10">
    <source>
        <dbReference type="PROSITE" id="PS50110"/>
    </source>
</evidence>
<sequence length="538" mass="60672">MNLMIVEDEVGIRTRIAETIPWEAHGIEVVGLAENGVEALRLMECAQPDIVILDIQMPEMDGLTLARRIADSDPGIKMIILSGYEDFEYARSAMESGVLKYLIKPAGNEEIRAAVLEAASLVQRELQERLSREALQRRWESHLPRLRELFLGQWLAGAYSRWEIERRMTELLIEMKPGRLLAVAVLEPDPLVAGEERFRDGDSALLRFSLRSIAGEVVQDRETSIIQDLHGATVILLQSTEEEPQGDFQLRAGFTVTKVLSTMKDCLKITASAGISRTTADWEKLPVLYDQARKALQLRVVYGHHIAIPYGEEREGQDPLMPAPSDERDLEIGIGTGDTQKAEAALDRLLQDTVHQAATVEEVQDGLLLVMHTLLRIVRTLNWPLREAAGEDIVYFHDVGQLQTREQIRSCLQRIVVRLAAYALRRTQPGSHKLIQKLLSLIEEEIGQQEISLHSIAGRFYVNKSYLSRLFKHEVGEPFSQYVLRRKMIRAKQVLAEGGQVQQAAQQVGYANIGFFSKVFHKYWGVLPSEVKGAPWTS</sequence>
<accession>F8FJV3</accession>
<reference evidence="12" key="1">
    <citation type="submission" date="2011-06" db="EMBL/GenBank/DDBJ databases">
        <title>Complete genome sequence of Paenibacillus mucilaginosus KNP414.</title>
        <authorList>
            <person name="Wang J."/>
            <person name="Hu S."/>
            <person name="Hu X."/>
            <person name="Zhang B."/>
            <person name="Dong D."/>
            <person name="Zhang S."/>
            <person name="Zhao K."/>
            <person name="Wu D."/>
        </authorList>
    </citation>
    <scope>NUCLEOTIDE SEQUENCE [LARGE SCALE GENOMIC DNA]</scope>
    <source>
        <strain evidence="12">KNP414</strain>
    </source>
</reference>
<dbReference type="Proteomes" id="UP000006620">
    <property type="component" value="Chromosome"/>
</dbReference>
<keyword evidence="7" id="KW-0804">Transcription</keyword>
<dbReference type="SUPFAM" id="SSF46689">
    <property type="entry name" value="Homeodomain-like"/>
    <property type="match status" value="2"/>
</dbReference>
<evidence type="ECO:0000256" key="5">
    <source>
        <dbReference type="ARBA" id="ARBA00023015"/>
    </source>
</evidence>
<gene>
    <name evidence="11" type="ordered locus">KNP414_04909</name>
</gene>
<dbReference type="AlphaFoldDB" id="F8FJV3"/>
<organism evidence="11 12">
    <name type="scientific">Paenibacillus mucilaginosus (strain KNP414)</name>
    <dbReference type="NCBI Taxonomy" id="1036673"/>
    <lineage>
        <taxon>Bacteria</taxon>
        <taxon>Bacillati</taxon>
        <taxon>Bacillota</taxon>
        <taxon>Bacilli</taxon>
        <taxon>Bacillales</taxon>
        <taxon>Paenibacillaceae</taxon>
        <taxon>Paenibacillus</taxon>
    </lineage>
</organism>
<keyword evidence="5" id="KW-0805">Transcription regulation</keyword>
<evidence type="ECO:0000313" key="11">
    <source>
        <dbReference type="EMBL" id="AEI43434.1"/>
    </source>
</evidence>
<evidence type="ECO:0000256" key="7">
    <source>
        <dbReference type="ARBA" id="ARBA00023163"/>
    </source>
</evidence>
<dbReference type="Pfam" id="PF12833">
    <property type="entry name" value="HTH_18"/>
    <property type="match status" value="1"/>
</dbReference>
<dbReference type="GO" id="GO:0005737">
    <property type="term" value="C:cytoplasm"/>
    <property type="evidence" value="ECO:0007669"/>
    <property type="project" value="UniProtKB-SubCell"/>
</dbReference>
<proteinExistence type="predicted"/>
<dbReference type="InterPro" id="IPR009057">
    <property type="entry name" value="Homeodomain-like_sf"/>
</dbReference>
<dbReference type="SMART" id="SM00448">
    <property type="entry name" value="REC"/>
    <property type="match status" value="1"/>
</dbReference>
<evidence type="ECO:0000256" key="6">
    <source>
        <dbReference type="ARBA" id="ARBA00023125"/>
    </source>
</evidence>
<evidence type="ECO:0000256" key="3">
    <source>
        <dbReference type="ARBA" id="ARBA00022553"/>
    </source>
</evidence>
<dbReference type="PROSITE" id="PS50110">
    <property type="entry name" value="RESPONSE_REGULATORY"/>
    <property type="match status" value="1"/>
</dbReference>
<dbReference type="EMBL" id="CP002869">
    <property type="protein sequence ID" value="AEI43434.1"/>
    <property type="molecule type" value="Genomic_DNA"/>
</dbReference>
<dbReference type="InterPro" id="IPR051552">
    <property type="entry name" value="HptR"/>
</dbReference>
<feature type="modified residue" description="4-aspartylphosphate" evidence="8">
    <location>
        <position position="54"/>
    </location>
</feature>
<evidence type="ECO:0000259" key="9">
    <source>
        <dbReference type="PROSITE" id="PS01124"/>
    </source>
</evidence>
<dbReference type="InterPro" id="IPR001789">
    <property type="entry name" value="Sig_transdc_resp-reg_receiver"/>
</dbReference>
<name>F8FJV3_PAEMK</name>
<feature type="domain" description="Response regulatory" evidence="10">
    <location>
        <begin position="2"/>
        <end position="119"/>
    </location>
</feature>
<dbReference type="SUPFAM" id="SSF52172">
    <property type="entry name" value="CheY-like"/>
    <property type="match status" value="1"/>
</dbReference>
<evidence type="ECO:0000313" key="12">
    <source>
        <dbReference type="Proteomes" id="UP000006620"/>
    </source>
</evidence>
<dbReference type="InterPro" id="IPR018060">
    <property type="entry name" value="HTH_AraC"/>
</dbReference>
<keyword evidence="3 8" id="KW-0597">Phosphoprotein</keyword>
<dbReference type="Gene3D" id="3.40.50.2300">
    <property type="match status" value="1"/>
</dbReference>
<dbReference type="Gene3D" id="1.10.10.60">
    <property type="entry name" value="Homeodomain-like"/>
    <property type="match status" value="2"/>
</dbReference>
<keyword evidence="4" id="KW-0902">Two-component regulatory system</keyword>
<dbReference type="PANTHER" id="PTHR42713:SF3">
    <property type="entry name" value="TRANSCRIPTIONAL REGULATORY PROTEIN HPTR"/>
    <property type="match status" value="1"/>
</dbReference>
<dbReference type="Pfam" id="PF17853">
    <property type="entry name" value="GGDEF_2"/>
    <property type="match status" value="1"/>
</dbReference>
<keyword evidence="2" id="KW-0963">Cytoplasm</keyword>
<dbReference type="GO" id="GO:0000160">
    <property type="term" value="P:phosphorelay signal transduction system"/>
    <property type="evidence" value="ECO:0007669"/>
    <property type="project" value="UniProtKB-KW"/>
</dbReference>
<dbReference type="PROSITE" id="PS01124">
    <property type="entry name" value="HTH_ARAC_FAMILY_2"/>
    <property type="match status" value="1"/>
</dbReference>